<dbReference type="AlphaFoldDB" id="A0A5M3WJ70"/>
<dbReference type="NCBIfam" id="TIGR02087">
    <property type="entry name" value="LEUD_arch"/>
    <property type="match status" value="1"/>
</dbReference>
<keyword evidence="3" id="KW-0456">Lyase</keyword>
<evidence type="ECO:0000313" key="8">
    <source>
        <dbReference type="Proteomes" id="UP000331127"/>
    </source>
</evidence>
<evidence type="ECO:0000256" key="3">
    <source>
        <dbReference type="ARBA" id="ARBA00023239"/>
    </source>
</evidence>
<proteinExistence type="inferred from homology"/>
<evidence type="ECO:0000259" key="6">
    <source>
        <dbReference type="Pfam" id="PF00694"/>
    </source>
</evidence>
<dbReference type="OrthoDB" id="9777465at2"/>
<dbReference type="EMBL" id="BLAE01000013">
    <property type="protein sequence ID" value="GES08994.1"/>
    <property type="molecule type" value="Genomic_DNA"/>
</dbReference>
<dbReference type="PANTHER" id="PTHR43345:SF2">
    <property type="entry name" value="3-ISOPROPYLMALATE DEHYDRATASE SMALL SUBUNIT 1"/>
    <property type="match status" value="1"/>
</dbReference>
<evidence type="ECO:0000256" key="5">
    <source>
        <dbReference type="ARBA" id="ARBA00033368"/>
    </source>
</evidence>
<evidence type="ECO:0000256" key="1">
    <source>
        <dbReference type="ARBA" id="ARBA00009869"/>
    </source>
</evidence>
<sequence length="184" mass="19234">MTPSIQPITGRAWVFGDALNTDAMYPAHAMKLDLAEAAKHVFAQVRPGWTDLVRPGDILVAGKNFGVGSSRPVPTLFQHLGIAALIAEEFNSLFLRNAINAGLPALTVPRATTFFSDGDIATLDVTTGRYANQTTGAEERTAPLPDLVLDIIGNGGVLPMLARAGYLPEAVAGLLLSGAGGGLR</sequence>
<reference evidence="7 8" key="1">
    <citation type="submission" date="2019-10" db="EMBL/GenBank/DDBJ databases">
        <title>Whole genome shotgun sequence of Acrocarpospora macrocephala NBRC 16266.</title>
        <authorList>
            <person name="Ichikawa N."/>
            <person name="Kimura A."/>
            <person name="Kitahashi Y."/>
            <person name="Komaki H."/>
            <person name="Oguchi A."/>
        </authorList>
    </citation>
    <scope>NUCLEOTIDE SEQUENCE [LARGE SCALE GENOMIC DNA]</scope>
    <source>
        <strain evidence="7 8">NBRC 16266</strain>
    </source>
</reference>
<dbReference type="Pfam" id="PF00694">
    <property type="entry name" value="Aconitase_C"/>
    <property type="match status" value="1"/>
</dbReference>
<protein>
    <recommendedName>
        <fullName evidence="2">3-isopropylmalate dehydratase small subunit</fullName>
    </recommendedName>
    <alternativeName>
        <fullName evidence="4">Alpha-IPM isomerase</fullName>
    </alternativeName>
    <alternativeName>
        <fullName evidence="5">Isopropylmalate isomerase</fullName>
    </alternativeName>
</protein>
<dbReference type="GO" id="GO:0016836">
    <property type="term" value="F:hydro-lyase activity"/>
    <property type="evidence" value="ECO:0007669"/>
    <property type="project" value="InterPro"/>
</dbReference>
<evidence type="ECO:0000256" key="2">
    <source>
        <dbReference type="ARBA" id="ARBA00017233"/>
    </source>
</evidence>
<gene>
    <name evidence="7" type="primary">leuD_1</name>
    <name evidence="7" type="ORF">Amac_025900</name>
</gene>
<dbReference type="InterPro" id="IPR050075">
    <property type="entry name" value="LeuD"/>
</dbReference>
<comment type="caution">
    <text evidence="7">The sequence shown here is derived from an EMBL/GenBank/DDBJ whole genome shotgun (WGS) entry which is preliminary data.</text>
</comment>
<dbReference type="Gene3D" id="3.20.19.10">
    <property type="entry name" value="Aconitase, domain 4"/>
    <property type="match status" value="1"/>
</dbReference>
<dbReference type="PANTHER" id="PTHR43345">
    <property type="entry name" value="3-ISOPROPYLMALATE DEHYDRATASE SMALL SUBUNIT 2-RELATED-RELATED"/>
    <property type="match status" value="1"/>
</dbReference>
<feature type="domain" description="Aconitase A/isopropylmalate dehydratase small subunit swivel" evidence="6">
    <location>
        <begin position="56"/>
        <end position="109"/>
    </location>
</feature>
<evidence type="ECO:0000256" key="4">
    <source>
        <dbReference type="ARBA" id="ARBA00031631"/>
    </source>
</evidence>
<comment type="similarity">
    <text evidence="1">Belongs to the LeuD family. LeuD type 2 subfamily.</text>
</comment>
<dbReference type="InterPro" id="IPR015928">
    <property type="entry name" value="Aconitase/3IPM_dehydase_swvl"/>
</dbReference>
<dbReference type="RefSeq" id="WP_155354564.1">
    <property type="nucleotide sequence ID" value="NZ_BAAAHL010000065.1"/>
</dbReference>
<name>A0A5M3WJ70_9ACTN</name>
<organism evidence="7 8">
    <name type="scientific">Acrocarpospora macrocephala</name>
    <dbReference type="NCBI Taxonomy" id="150177"/>
    <lineage>
        <taxon>Bacteria</taxon>
        <taxon>Bacillati</taxon>
        <taxon>Actinomycetota</taxon>
        <taxon>Actinomycetes</taxon>
        <taxon>Streptosporangiales</taxon>
        <taxon>Streptosporangiaceae</taxon>
        <taxon>Acrocarpospora</taxon>
    </lineage>
</organism>
<dbReference type="SUPFAM" id="SSF52016">
    <property type="entry name" value="LeuD/IlvD-like"/>
    <property type="match status" value="1"/>
</dbReference>
<evidence type="ECO:0000313" key="7">
    <source>
        <dbReference type="EMBL" id="GES08994.1"/>
    </source>
</evidence>
<dbReference type="Proteomes" id="UP000331127">
    <property type="component" value="Unassembled WGS sequence"/>
</dbReference>
<keyword evidence="8" id="KW-1185">Reference proteome</keyword>
<dbReference type="InterPro" id="IPR000573">
    <property type="entry name" value="AconitaseA/IPMdHydase_ssu_swvl"/>
</dbReference>
<accession>A0A5M3WJ70</accession>
<dbReference type="InterPro" id="IPR011827">
    <property type="entry name" value="LeuD_type2/HacB/DmdB"/>
</dbReference>